<dbReference type="EMBL" id="DVJN01000175">
    <property type="protein sequence ID" value="HIS93096.1"/>
    <property type="molecule type" value="Genomic_DNA"/>
</dbReference>
<dbReference type="Pfam" id="PF13630">
    <property type="entry name" value="SdpI"/>
    <property type="match status" value="1"/>
</dbReference>
<keyword evidence="1" id="KW-1133">Transmembrane helix</keyword>
<sequence length="126" mass="14146">MDFWWFMAMVNALLPAILIGFGKYFMRHAPRDINPFFGYRTARSMQNMDTWNFAHQYCGKVWFSGGLTALPLSLLIMLCVRGQSEDAIAAVGLCVTAAQIIFLFVSVALTEAALKKAFDAQGRRRA</sequence>
<gene>
    <name evidence="2" type="ORF">IAA84_08800</name>
</gene>
<keyword evidence="1" id="KW-0812">Transmembrane</keyword>
<evidence type="ECO:0000256" key="1">
    <source>
        <dbReference type="SAM" id="Phobius"/>
    </source>
</evidence>
<proteinExistence type="predicted"/>
<dbReference type="InterPro" id="IPR025962">
    <property type="entry name" value="SdpI/YhfL"/>
</dbReference>
<reference evidence="2" key="2">
    <citation type="journal article" date="2021" name="PeerJ">
        <title>Extensive microbial diversity within the chicken gut microbiome revealed by metagenomics and culture.</title>
        <authorList>
            <person name="Gilroy R."/>
            <person name="Ravi A."/>
            <person name="Getino M."/>
            <person name="Pursley I."/>
            <person name="Horton D.L."/>
            <person name="Alikhan N.F."/>
            <person name="Baker D."/>
            <person name="Gharbi K."/>
            <person name="Hall N."/>
            <person name="Watson M."/>
            <person name="Adriaenssens E.M."/>
            <person name="Foster-Nyarko E."/>
            <person name="Jarju S."/>
            <person name="Secka A."/>
            <person name="Antonio M."/>
            <person name="Oren A."/>
            <person name="Chaudhuri R.R."/>
            <person name="La Ragione R."/>
            <person name="Hildebrand F."/>
            <person name="Pallen M.J."/>
        </authorList>
    </citation>
    <scope>NUCLEOTIDE SEQUENCE</scope>
    <source>
        <strain evidence="2">13766</strain>
    </source>
</reference>
<evidence type="ECO:0000313" key="2">
    <source>
        <dbReference type="EMBL" id="HIS93096.1"/>
    </source>
</evidence>
<keyword evidence="1" id="KW-0472">Membrane</keyword>
<name>A0A9D1G0P2_9FIRM</name>
<comment type="caution">
    <text evidence="2">The sequence shown here is derived from an EMBL/GenBank/DDBJ whole genome shotgun (WGS) entry which is preliminary data.</text>
</comment>
<feature type="transmembrane region" description="Helical" evidence="1">
    <location>
        <begin position="89"/>
        <end position="114"/>
    </location>
</feature>
<dbReference type="Proteomes" id="UP000824140">
    <property type="component" value="Unassembled WGS sequence"/>
</dbReference>
<reference evidence="2" key="1">
    <citation type="submission" date="2020-10" db="EMBL/GenBank/DDBJ databases">
        <authorList>
            <person name="Gilroy R."/>
        </authorList>
    </citation>
    <scope>NUCLEOTIDE SEQUENCE</scope>
    <source>
        <strain evidence="2">13766</strain>
    </source>
</reference>
<feature type="transmembrane region" description="Helical" evidence="1">
    <location>
        <begin position="6"/>
        <end position="26"/>
    </location>
</feature>
<evidence type="ECO:0000313" key="3">
    <source>
        <dbReference type="Proteomes" id="UP000824140"/>
    </source>
</evidence>
<feature type="transmembrane region" description="Helical" evidence="1">
    <location>
        <begin position="61"/>
        <end position="83"/>
    </location>
</feature>
<dbReference type="AlphaFoldDB" id="A0A9D1G0P2"/>
<accession>A0A9D1G0P2</accession>
<organism evidence="2 3">
    <name type="scientific">Candidatus Alectryocaccomicrobium excrementavium</name>
    <dbReference type="NCBI Taxonomy" id="2840668"/>
    <lineage>
        <taxon>Bacteria</taxon>
        <taxon>Bacillati</taxon>
        <taxon>Bacillota</taxon>
        <taxon>Clostridia</taxon>
        <taxon>Candidatus Alectryocaccomicrobium</taxon>
    </lineage>
</organism>
<protein>
    <submittedName>
        <fullName evidence="2">SdpI family protein</fullName>
    </submittedName>
</protein>